<dbReference type="PANTHER" id="PTHR33219:SF14">
    <property type="entry name" value="PROTEIN COFACTOR ASSEMBLY OF COMPLEX C SUBUNIT B CCB3, CHLOROPLASTIC-RELATED"/>
    <property type="match status" value="1"/>
</dbReference>
<dbReference type="Proteomes" id="UP001177140">
    <property type="component" value="Unassembled WGS sequence"/>
</dbReference>
<name>A0AA41W1M8_PAPNU</name>
<reference evidence="2" key="1">
    <citation type="submission" date="2022-03" db="EMBL/GenBank/DDBJ databases">
        <title>A functionally conserved STORR gene fusion in Papaver species that diverged 16.8 million years ago.</title>
        <authorList>
            <person name="Catania T."/>
        </authorList>
    </citation>
    <scope>NUCLEOTIDE SEQUENCE</scope>
    <source>
        <strain evidence="2">S-191538</strain>
    </source>
</reference>
<comment type="caution">
    <text evidence="2">The sequence shown here is derived from an EMBL/GenBank/DDBJ whole genome shotgun (WGS) entry which is preliminary data.</text>
</comment>
<proteinExistence type="predicted"/>
<feature type="transmembrane region" description="Helical" evidence="1">
    <location>
        <begin position="30"/>
        <end position="51"/>
    </location>
</feature>
<dbReference type="GO" id="GO:0010020">
    <property type="term" value="P:chloroplast fission"/>
    <property type="evidence" value="ECO:0007669"/>
    <property type="project" value="TreeGrafter"/>
</dbReference>
<accession>A0AA41W1M8</accession>
<evidence type="ECO:0000256" key="1">
    <source>
        <dbReference type="SAM" id="Phobius"/>
    </source>
</evidence>
<dbReference type="InterPro" id="IPR003425">
    <property type="entry name" value="CCB3/YggT"/>
</dbReference>
<protein>
    <submittedName>
        <fullName evidence="2">Uncharacterized protein</fullName>
    </submittedName>
</protein>
<keyword evidence="1" id="KW-0812">Transmembrane</keyword>
<gene>
    <name evidence="2" type="ORF">MKW94_012865</name>
</gene>
<dbReference type="AlphaFoldDB" id="A0AA41W1M8"/>
<keyword evidence="1" id="KW-1133">Transmembrane helix</keyword>
<evidence type="ECO:0000313" key="3">
    <source>
        <dbReference type="Proteomes" id="UP001177140"/>
    </source>
</evidence>
<dbReference type="PANTHER" id="PTHR33219">
    <property type="entry name" value="YLMG HOMOLOG PROTEIN 2, CHLOROPLASTIC"/>
    <property type="match status" value="1"/>
</dbReference>
<dbReference type="GO" id="GO:0016020">
    <property type="term" value="C:membrane"/>
    <property type="evidence" value="ECO:0007669"/>
    <property type="project" value="InterPro"/>
</dbReference>
<evidence type="ECO:0000313" key="2">
    <source>
        <dbReference type="EMBL" id="MCL7051530.1"/>
    </source>
</evidence>
<sequence length="128" mass="14206">MVVSVSDAIKLKCFCSSMRRKNKINSYDSYFLLMYTFTLLKSVSFAGHVIANAVFNFLNIYNTILVVRLVLTWFPNSPPAITNPLSAATALPAELIPSTNKTTTSRQDLSSSSHSQFLNVTTAHRRNG</sequence>
<keyword evidence="3" id="KW-1185">Reference proteome</keyword>
<keyword evidence="1" id="KW-0472">Membrane</keyword>
<organism evidence="2 3">
    <name type="scientific">Papaver nudicaule</name>
    <name type="common">Iceland poppy</name>
    <dbReference type="NCBI Taxonomy" id="74823"/>
    <lineage>
        <taxon>Eukaryota</taxon>
        <taxon>Viridiplantae</taxon>
        <taxon>Streptophyta</taxon>
        <taxon>Embryophyta</taxon>
        <taxon>Tracheophyta</taxon>
        <taxon>Spermatophyta</taxon>
        <taxon>Magnoliopsida</taxon>
        <taxon>Ranunculales</taxon>
        <taxon>Papaveraceae</taxon>
        <taxon>Papaveroideae</taxon>
        <taxon>Papaver</taxon>
    </lineage>
</organism>
<dbReference type="EMBL" id="JAJJMA010339465">
    <property type="protein sequence ID" value="MCL7051530.1"/>
    <property type="molecule type" value="Genomic_DNA"/>
</dbReference>